<dbReference type="Proteomes" id="UP000735302">
    <property type="component" value="Unassembled WGS sequence"/>
</dbReference>
<gene>
    <name evidence="2" type="ORF">PoB_002382500</name>
</gene>
<dbReference type="EMBL" id="BLXT01002742">
    <property type="protein sequence ID" value="GFN97319.1"/>
    <property type="molecule type" value="Genomic_DNA"/>
</dbReference>
<evidence type="ECO:0000313" key="3">
    <source>
        <dbReference type="Proteomes" id="UP000735302"/>
    </source>
</evidence>
<keyword evidence="3" id="KW-1185">Reference proteome</keyword>
<feature type="region of interest" description="Disordered" evidence="1">
    <location>
        <begin position="1"/>
        <end position="22"/>
    </location>
</feature>
<accession>A0AAV3ZQA2</accession>
<reference evidence="2 3" key="1">
    <citation type="journal article" date="2021" name="Elife">
        <title>Chloroplast acquisition without the gene transfer in kleptoplastic sea slugs, Plakobranchus ocellatus.</title>
        <authorList>
            <person name="Maeda T."/>
            <person name="Takahashi S."/>
            <person name="Yoshida T."/>
            <person name="Shimamura S."/>
            <person name="Takaki Y."/>
            <person name="Nagai Y."/>
            <person name="Toyoda A."/>
            <person name="Suzuki Y."/>
            <person name="Arimoto A."/>
            <person name="Ishii H."/>
            <person name="Satoh N."/>
            <person name="Nishiyama T."/>
            <person name="Hasebe M."/>
            <person name="Maruyama T."/>
            <person name="Minagawa J."/>
            <person name="Obokata J."/>
            <person name="Shigenobu S."/>
        </authorList>
    </citation>
    <scope>NUCLEOTIDE SEQUENCE [LARGE SCALE GENOMIC DNA]</scope>
</reference>
<dbReference type="AlphaFoldDB" id="A0AAV3ZQA2"/>
<organism evidence="2 3">
    <name type="scientific">Plakobranchus ocellatus</name>
    <dbReference type="NCBI Taxonomy" id="259542"/>
    <lineage>
        <taxon>Eukaryota</taxon>
        <taxon>Metazoa</taxon>
        <taxon>Spiralia</taxon>
        <taxon>Lophotrochozoa</taxon>
        <taxon>Mollusca</taxon>
        <taxon>Gastropoda</taxon>
        <taxon>Heterobranchia</taxon>
        <taxon>Euthyneura</taxon>
        <taxon>Panpulmonata</taxon>
        <taxon>Sacoglossa</taxon>
        <taxon>Placobranchoidea</taxon>
        <taxon>Plakobranchidae</taxon>
        <taxon>Plakobranchus</taxon>
    </lineage>
</organism>
<evidence type="ECO:0000256" key="1">
    <source>
        <dbReference type="SAM" id="MobiDB-lite"/>
    </source>
</evidence>
<feature type="region of interest" description="Disordered" evidence="1">
    <location>
        <begin position="34"/>
        <end position="65"/>
    </location>
</feature>
<proteinExistence type="predicted"/>
<sequence>MYGLNRSFGVEGVESGGKRRSECKKADRFLRKRLQQSDKVRDGREARWIRSDHDQTSPNLTLNFPPEPVDKRCPVRWSWPSNMAADTSPLIGAFLT</sequence>
<protein>
    <submittedName>
        <fullName evidence="2">Uncharacterized protein</fullName>
    </submittedName>
</protein>
<name>A0AAV3ZQA2_9GAST</name>
<comment type="caution">
    <text evidence="2">The sequence shown here is derived from an EMBL/GenBank/DDBJ whole genome shotgun (WGS) entry which is preliminary data.</text>
</comment>
<feature type="compositionally biased region" description="Basic and acidic residues" evidence="1">
    <location>
        <begin position="34"/>
        <end position="55"/>
    </location>
</feature>
<evidence type="ECO:0000313" key="2">
    <source>
        <dbReference type="EMBL" id="GFN97319.1"/>
    </source>
</evidence>